<organism evidence="12 13">
    <name type="scientific">Paenibacillus cremeus</name>
    <dbReference type="NCBI Taxonomy" id="2163881"/>
    <lineage>
        <taxon>Bacteria</taxon>
        <taxon>Bacillati</taxon>
        <taxon>Bacillota</taxon>
        <taxon>Bacilli</taxon>
        <taxon>Bacillales</taxon>
        <taxon>Paenibacillaceae</taxon>
        <taxon>Paenibacillus</taxon>
    </lineage>
</organism>
<keyword evidence="6 7" id="KW-0720">Serine protease</keyword>
<dbReference type="SUPFAM" id="SSF52743">
    <property type="entry name" value="Subtilisin-like"/>
    <property type="match status" value="1"/>
</dbReference>
<evidence type="ECO:0000256" key="3">
    <source>
        <dbReference type="ARBA" id="ARBA00022525"/>
    </source>
</evidence>
<dbReference type="OrthoDB" id="9798386at2"/>
<evidence type="ECO:0000259" key="10">
    <source>
        <dbReference type="Pfam" id="PF00082"/>
    </source>
</evidence>
<dbReference type="AlphaFoldDB" id="A0A559KBX7"/>
<comment type="caution">
    <text evidence="12">The sequence shown here is derived from an EMBL/GenBank/DDBJ whole genome shotgun (WGS) entry which is preliminary data.</text>
</comment>
<dbReference type="InterPro" id="IPR023828">
    <property type="entry name" value="Peptidase_S8_Ser-AS"/>
</dbReference>
<comment type="subcellular location">
    <subcellularLocation>
        <location evidence="1">Secreted</location>
    </subcellularLocation>
</comment>
<dbReference type="PROSITE" id="PS00136">
    <property type="entry name" value="SUBTILASE_ASP"/>
    <property type="match status" value="1"/>
</dbReference>
<dbReference type="InterPro" id="IPR036852">
    <property type="entry name" value="Peptidase_S8/S53_dom_sf"/>
</dbReference>
<dbReference type="RefSeq" id="WP_144847253.1">
    <property type="nucleotide sequence ID" value="NZ_VNJI01000013.1"/>
</dbReference>
<evidence type="ECO:0000256" key="9">
    <source>
        <dbReference type="SAM" id="MobiDB-lite"/>
    </source>
</evidence>
<evidence type="ECO:0000256" key="1">
    <source>
        <dbReference type="ARBA" id="ARBA00004613"/>
    </source>
</evidence>
<evidence type="ECO:0000256" key="2">
    <source>
        <dbReference type="ARBA" id="ARBA00011073"/>
    </source>
</evidence>
<reference evidence="12 13" key="1">
    <citation type="submission" date="2019-07" db="EMBL/GenBank/DDBJ databases">
        <authorList>
            <person name="Kim J."/>
        </authorList>
    </citation>
    <scope>NUCLEOTIDE SEQUENCE [LARGE SCALE GENOMIC DNA]</scope>
    <source>
        <strain evidence="12 13">JC52</strain>
    </source>
</reference>
<feature type="active site" description="Charge relay system" evidence="7">
    <location>
        <position position="531"/>
    </location>
</feature>
<dbReference type="EMBL" id="VNJI01000013">
    <property type="protein sequence ID" value="TVY09636.1"/>
    <property type="molecule type" value="Genomic_DNA"/>
</dbReference>
<dbReference type="GO" id="GO:0004252">
    <property type="term" value="F:serine-type endopeptidase activity"/>
    <property type="evidence" value="ECO:0007669"/>
    <property type="project" value="UniProtKB-UniRule"/>
</dbReference>
<accession>A0A559KBX7</accession>
<name>A0A559KBX7_9BACL</name>
<dbReference type="PROSITE" id="PS00137">
    <property type="entry name" value="SUBTILASE_HIS"/>
    <property type="match status" value="1"/>
</dbReference>
<feature type="region of interest" description="Disordered" evidence="9">
    <location>
        <begin position="594"/>
        <end position="613"/>
    </location>
</feature>
<dbReference type="InterPro" id="IPR054399">
    <property type="entry name" value="Fervidolysin-like_N_prodom"/>
</dbReference>
<dbReference type="InterPro" id="IPR022398">
    <property type="entry name" value="Peptidase_S8_His-AS"/>
</dbReference>
<keyword evidence="4 7" id="KW-0645">Protease</keyword>
<dbReference type="Proteomes" id="UP000317036">
    <property type="component" value="Unassembled WGS sequence"/>
</dbReference>
<feature type="domain" description="Fervidolysin-like N-terminal prodomain" evidence="11">
    <location>
        <begin position="213"/>
        <end position="286"/>
    </location>
</feature>
<sequence>MWKYVCSFVLLLLGTALLFPRGGGGPRPESISPAAELQMKQAMLNQDVARTDELCRSQCSYELHRVAKELAVAPADQVKQTLQTVQSEHPHMEWLVWTQNGQSLEQGVSVGTLKNEIKQAAPSALAEAKRQADSGQVYQSQPFQADGGTYFIIGVPAEAGKTGIVGAVRQQILQQVADHQLKNLRIVTYPSEGKYKIKSVDSDTLQDVHVNHPEGNEGTSHYHMNQVVVKFNQEPTAAQLAQIQQEIGGAHVQKVGYTYVFESSGMEAKQLMAYFKKWNIAYAEPHFLYMTNDAAPTTPPDASSVITPNDALYRKYQWNLPLIETEAGWNVSKGSKDVIVGVVDTGVDLNHSDLKNQLISGYNVVSPDSPPQDDVGHGTHVAGVIGALVNNNLGVAGMSWYNRVMPVKVLDSSGAGSTYAVAQGVIWATDHGAKVINMSLGNYADAQFLHDAIKYAYDHDVVLIAASGNDNTERPGYPAAYPEVFAVAATDANNAKASFSNYGDYIDVAAPGVNIASTYPSNQYAALSGTSMASPHVTALAALIRSANPNLKNTEVMQIMRDTAMDLGPKGRDKYFGYGLIDVVAALKAAQSGTTQAPTPTPAPATNEAVGGNQTLNDWTDWQRFWDQLFTRSK</sequence>
<dbReference type="InterPro" id="IPR015500">
    <property type="entry name" value="Peptidase_S8_subtilisin-rel"/>
</dbReference>
<dbReference type="PRINTS" id="PR00723">
    <property type="entry name" value="SUBTILISIN"/>
</dbReference>
<feature type="active site" description="Charge relay system" evidence="7">
    <location>
        <position position="344"/>
    </location>
</feature>
<dbReference type="PANTHER" id="PTHR43806">
    <property type="entry name" value="PEPTIDASE S8"/>
    <property type="match status" value="1"/>
</dbReference>
<evidence type="ECO:0000256" key="6">
    <source>
        <dbReference type="ARBA" id="ARBA00022825"/>
    </source>
</evidence>
<feature type="domain" description="Peptidase S8/S53" evidence="10">
    <location>
        <begin position="336"/>
        <end position="579"/>
    </location>
</feature>
<keyword evidence="3" id="KW-0964">Secreted</keyword>
<dbReference type="InterPro" id="IPR034084">
    <property type="entry name" value="Thermitase-like_dom"/>
</dbReference>
<evidence type="ECO:0000313" key="12">
    <source>
        <dbReference type="EMBL" id="TVY09636.1"/>
    </source>
</evidence>
<dbReference type="Pfam" id="PF00082">
    <property type="entry name" value="Peptidase_S8"/>
    <property type="match status" value="1"/>
</dbReference>
<evidence type="ECO:0000256" key="4">
    <source>
        <dbReference type="ARBA" id="ARBA00022670"/>
    </source>
</evidence>
<dbReference type="InterPro" id="IPR000209">
    <property type="entry name" value="Peptidase_S8/S53_dom"/>
</dbReference>
<dbReference type="GO" id="GO:0006508">
    <property type="term" value="P:proteolysis"/>
    <property type="evidence" value="ECO:0007669"/>
    <property type="project" value="UniProtKB-KW"/>
</dbReference>
<protein>
    <submittedName>
        <fullName evidence="12">Peptidase S8</fullName>
    </submittedName>
</protein>
<dbReference type="InterPro" id="IPR023827">
    <property type="entry name" value="Peptidase_S8_Asp-AS"/>
</dbReference>
<dbReference type="CDD" id="cd07484">
    <property type="entry name" value="Peptidases_S8_Thermitase_like"/>
    <property type="match status" value="1"/>
</dbReference>
<dbReference type="PANTHER" id="PTHR43806:SF11">
    <property type="entry name" value="CEREVISIN-RELATED"/>
    <property type="match status" value="1"/>
</dbReference>
<keyword evidence="5 7" id="KW-0378">Hydrolase</keyword>
<dbReference type="InterPro" id="IPR050131">
    <property type="entry name" value="Peptidase_S8_subtilisin-like"/>
</dbReference>
<evidence type="ECO:0000313" key="13">
    <source>
        <dbReference type="Proteomes" id="UP000317036"/>
    </source>
</evidence>
<evidence type="ECO:0000259" key="11">
    <source>
        <dbReference type="Pfam" id="PF22148"/>
    </source>
</evidence>
<dbReference type="Pfam" id="PF22148">
    <property type="entry name" value="Fervidolysin_NPro-like"/>
    <property type="match status" value="1"/>
</dbReference>
<keyword evidence="13" id="KW-1185">Reference proteome</keyword>
<proteinExistence type="inferred from homology"/>
<dbReference type="GO" id="GO:0005576">
    <property type="term" value="C:extracellular region"/>
    <property type="evidence" value="ECO:0007669"/>
    <property type="project" value="UniProtKB-SubCell"/>
</dbReference>
<dbReference type="Gene3D" id="3.40.50.200">
    <property type="entry name" value="Peptidase S8/S53 domain"/>
    <property type="match status" value="1"/>
</dbReference>
<comment type="similarity">
    <text evidence="2 7 8">Belongs to the peptidase S8 family.</text>
</comment>
<evidence type="ECO:0000256" key="8">
    <source>
        <dbReference type="RuleBase" id="RU003355"/>
    </source>
</evidence>
<feature type="active site" description="Charge relay system" evidence="7">
    <location>
        <position position="377"/>
    </location>
</feature>
<dbReference type="PROSITE" id="PS51892">
    <property type="entry name" value="SUBTILASE"/>
    <property type="match status" value="1"/>
</dbReference>
<evidence type="ECO:0000256" key="5">
    <source>
        <dbReference type="ARBA" id="ARBA00022801"/>
    </source>
</evidence>
<evidence type="ECO:0000256" key="7">
    <source>
        <dbReference type="PROSITE-ProRule" id="PRU01240"/>
    </source>
</evidence>
<gene>
    <name evidence="12" type="ORF">FPZ49_12935</name>
</gene>
<dbReference type="PROSITE" id="PS00138">
    <property type="entry name" value="SUBTILASE_SER"/>
    <property type="match status" value="1"/>
</dbReference>